<dbReference type="Gene3D" id="3.30.70.270">
    <property type="match status" value="1"/>
</dbReference>
<comment type="cofactor">
    <cofactor evidence="1">
        <name>Mg(2+)</name>
        <dbReference type="ChEBI" id="CHEBI:18420"/>
    </cofactor>
</comment>
<protein>
    <submittedName>
        <fullName evidence="5">Diguanylate cyclase/phosphodiesterase with PAS/PAC sensor</fullName>
    </submittedName>
</protein>
<evidence type="ECO:0000259" key="4">
    <source>
        <dbReference type="PROSITE" id="PS50887"/>
    </source>
</evidence>
<dbReference type="InterPro" id="IPR052155">
    <property type="entry name" value="Biofilm_reg_signaling"/>
</dbReference>
<evidence type="ECO:0000313" key="5">
    <source>
        <dbReference type="EMBL" id="BBA35675.1"/>
    </source>
</evidence>
<dbReference type="PANTHER" id="PTHR44757:SF2">
    <property type="entry name" value="BIOFILM ARCHITECTURE MAINTENANCE PROTEIN MBAA"/>
    <property type="match status" value="1"/>
</dbReference>
<evidence type="ECO:0000256" key="1">
    <source>
        <dbReference type="ARBA" id="ARBA00001946"/>
    </source>
</evidence>
<name>A0A250KVM3_9GAMM</name>
<gene>
    <name evidence="5" type="ORF">sS8_3738</name>
</gene>
<organism evidence="5 6">
    <name type="scientific">Methylocaldum marinum</name>
    <dbReference type="NCBI Taxonomy" id="1432792"/>
    <lineage>
        <taxon>Bacteria</taxon>
        <taxon>Pseudomonadati</taxon>
        <taxon>Pseudomonadota</taxon>
        <taxon>Gammaproteobacteria</taxon>
        <taxon>Methylococcales</taxon>
        <taxon>Methylococcaceae</taxon>
        <taxon>Methylocaldum</taxon>
    </lineage>
</organism>
<dbReference type="PROSITE" id="PS50883">
    <property type="entry name" value="EAL"/>
    <property type="match status" value="1"/>
</dbReference>
<dbReference type="SMART" id="SM00267">
    <property type="entry name" value="GGDEF"/>
    <property type="match status" value="1"/>
</dbReference>
<keyword evidence="2" id="KW-1133">Transmembrane helix</keyword>
<dbReference type="KEGG" id="mmai:sS8_3738"/>
<dbReference type="PANTHER" id="PTHR44757">
    <property type="entry name" value="DIGUANYLATE CYCLASE DGCP"/>
    <property type="match status" value="1"/>
</dbReference>
<dbReference type="CDD" id="cd01948">
    <property type="entry name" value="EAL"/>
    <property type="match status" value="1"/>
</dbReference>
<feature type="transmembrane region" description="Helical" evidence="2">
    <location>
        <begin position="206"/>
        <end position="221"/>
    </location>
</feature>
<dbReference type="InterPro" id="IPR035919">
    <property type="entry name" value="EAL_sf"/>
</dbReference>
<dbReference type="Pfam" id="PF00990">
    <property type="entry name" value="GGDEF"/>
    <property type="match status" value="1"/>
</dbReference>
<dbReference type="GO" id="GO:0003824">
    <property type="term" value="F:catalytic activity"/>
    <property type="evidence" value="ECO:0007669"/>
    <property type="project" value="UniProtKB-ARBA"/>
</dbReference>
<dbReference type="Gene3D" id="3.20.20.450">
    <property type="entry name" value="EAL domain"/>
    <property type="match status" value="1"/>
</dbReference>
<dbReference type="Pfam" id="PF17159">
    <property type="entry name" value="MASE3"/>
    <property type="match status" value="1"/>
</dbReference>
<feature type="transmembrane region" description="Helical" evidence="2">
    <location>
        <begin position="34"/>
        <end position="55"/>
    </location>
</feature>
<feature type="transmembrane region" description="Helical" evidence="2">
    <location>
        <begin position="233"/>
        <end position="249"/>
    </location>
</feature>
<evidence type="ECO:0000313" key="6">
    <source>
        <dbReference type="Proteomes" id="UP000266313"/>
    </source>
</evidence>
<reference evidence="5 6" key="1">
    <citation type="submission" date="2016-12" db="EMBL/GenBank/DDBJ databases">
        <title>Genome sequencing of Methylocaldum marinum.</title>
        <authorList>
            <person name="Takeuchi M."/>
            <person name="Kamagata Y."/>
            <person name="Hiraoka S."/>
            <person name="Oshima K."/>
            <person name="Hattori M."/>
            <person name="Iwasaki W."/>
        </authorList>
    </citation>
    <scope>NUCLEOTIDE SEQUENCE [LARGE SCALE GENOMIC DNA]</scope>
    <source>
        <strain evidence="5 6">S8</strain>
    </source>
</reference>
<dbReference type="InterPro" id="IPR029787">
    <property type="entry name" value="Nucleotide_cyclase"/>
</dbReference>
<feature type="domain" description="GGDEF" evidence="4">
    <location>
        <begin position="337"/>
        <end position="475"/>
    </location>
</feature>
<evidence type="ECO:0000256" key="2">
    <source>
        <dbReference type="SAM" id="Phobius"/>
    </source>
</evidence>
<feature type="transmembrane region" description="Helical" evidence="2">
    <location>
        <begin position="163"/>
        <end position="186"/>
    </location>
</feature>
<dbReference type="FunFam" id="3.30.70.270:FF:000001">
    <property type="entry name" value="Diguanylate cyclase domain protein"/>
    <property type="match status" value="1"/>
</dbReference>
<dbReference type="EMBL" id="AP017928">
    <property type="protein sequence ID" value="BBA35675.1"/>
    <property type="molecule type" value="Genomic_DNA"/>
</dbReference>
<dbReference type="InterPro" id="IPR001633">
    <property type="entry name" value="EAL_dom"/>
</dbReference>
<keyword evidence="2" id="KW-0472">Membrane</keyword>
<sequence>MEKPYEVSENLLGHKPSPALNSIPFDFSTRQRQLSYTLLALLLIAGFQTLRGHAWTGSGHLHTVMETAATLLAFVVGTMALVRYYSRKNNTFLVIGTGFLGTGLLDGHHALVTSEWLSQRLPSALSALMPWSGMASRAFLATALLSSAWAWRREATLGESGRLDASTVYFATAAATLLSVIVLTFVPLPPAHYPISVGGFHRPQEFVAALIFLLALIAYFRKGKWKTDSFEHWMVISLIVSLVAQAFFMPSSSRLFDLEFDLAHLLKSVSYICVLAGLMISMYSTYRQVENEVEIRAAAEAEAERMALFDELTGLENRRAVHARLEQALAASRRHGWNGALLFLDLDNFKTVNDTLGHPAGDELLQQIADRLRSLVRSEDTVARYGGDEFVILLCELAERPEHARDRCWKIAEKVLTSLGEPYRLGEHAYQVTPSIGIVLFPDASETAEDVLGHADMAMYRAKHDGRNAIRFYNPQLHKSAQRRLTLEQELRSAIDRLELRLYFQPQFDLHSGRPSGAEVLMRWLHPARGVIGPLDLIALAEESRQILPIGEWIIEQTAMRVRGWEQSGLLTDIRSVSVNLSPVQFRHPRLVATISQILARCRVDPGRISLELTESVVMEDLKGTLQTMRQLKDTGVRLSLDDFGTGFSSLAYLRQLPLDELKIGRCFIRSIVHNQQDAAIVEAIVNLAEHLNLDAVAEGIETADQLAFLQRIDCRFGQGFYLQEPIDADEFDAYIRSKSGPDSLRHARII</sequence>
<dbReference type="InterPro" id="IPR043128">
    <property type="entry name" value="Rev_trsase/Diguanyl_cyclase"/>
</dbReference>
<dbReference type="SMART" id="SM00052">
    <property type="entry name" value="EAL"/>
    <property type="match status" value="1"/>
</dbReference>
<dbReference type="SUPFAM" id="SSF55073">
    <property type="entry name" value="Nucleotide cyclase"/>
    <property type="match status" value="1"/>
</dbReference>
<dbReference type="InterPro" id="IPR033425">
    <property type="entry name" value="MASE3"/>
</dbReference>
<dbReference type="SUPFAM" id="SSF141868">
    <property type="entry name" value="EAL domain-like"/>
    <property type="match status" value="1"/>
</dbReference>
<dbReference type="InterPro" id="IPR000160">
    <property type="entry name" value="GGDEF_dom"/>
</dbReference>
<dbReference type="Pfam" id="PF00563">
    <property type="entry name" value="EAL"/>
    <property type="match status" value="1"/>
</dbReference>
<dbReference type="AlphaFoldDB" id="A0A250KVM3"/>
<feature type="transmembrane region" description="Helical" evidence="2">
    <location>
        <begin position="131"/>
        <end position="151"/>
    </location>
</feature>
<accession>A0A250KVM3</accession>
<evidence type="ECO:0000259" key="3">
    <source>
        <dbReference type="PROSITE" id="PS50883"/>
    </source>
</evidence>
<dbReference type="CDD" id="cd01949">
    <property type="entry name" value="GGDEF"/>
    <property type="match status" value="1"/>
</dbReference>
<feature type="transmembrane region" description="Helical" evidence="2">
    <location>
        <begin position="92"/>
        <end position="111"/>
    </location>
</feature>
<proteinExistence type="predicted"/>
<keyword evidence="2" id="KW-0812">Transmembrane</keyword>
<dbReference type="PROSITE" id="PS50887">
    <property type="entry name" value="GGDEF"/>
    <property type="match status" value="1"/>
</dbReference>
<keyword evidence="6" id="KW-1185">Reference proteome</keyword>
<dbReference type="Proteomes" id="UP000266313">
    <property type="component" value="Chromosome"/>
</dbReference>
<feature type="transmembrane region" description="Helical" evidence="2">
    <location>
        <begin position="67"/>
        <end position="85"/>
    </location>
</feature>
<dbReference type="NCBIfam" id="TIGR00254">
    <property type="entry name" value="GGDEF"/>
    <property type="match status" value="1"/>
</dbReference>
<feature type="domain" description="EAL" evidence="3">
    <location>
        <begin position="484"/>
        <end position="740"/>
    </location>
</feature>